<dbReference type="EnsemblPlants" id="QL08p028191:mrna">
    <property type="protein sequence ID" value="QL08p028191:mrna"/>
    <property type="gene ID" value="QL08p028191"/>
</dbReference>
<protein>
    <recommendedName>
        <fullName evidence="4">Transcriptional regulator STERILE APETALA</fullName>
    </recommendedName>
</protein>
<dbReference type="GO" id="GO:0009908">
    <property type="term" value="P:flower development"/>
    <property type="evidence" value="ECO:0007669"/>
    <property type="project" value="EnsemblPlants"/>
</dbReference>
<feature type="region of interest" description="Disordered" evidence="1">
    <location>
        <begin position="1"/>
        <end position="35"/>
    </location>
</feature>
<feature type="compositionally biased region" description="Low complexity" evidence="1">
    <location>
        <begin position="1"/>
        <end position="12"/>
    </location>
</feature>
<gene>
    <name evidence="2" type="primary">LOC115955151</name>
</gene>
<dbReference type="InterPro" id="IPR019775">
    <property type="entry name" value="WD40_repeat_CS"/>
</dbReference>
<dbReference type="FunCoup" id="A0A7N2M9H1">
    <property type="interactions" value="1"/>
</dbReference>
<dbReference type="AlphaFoldDB" id="A0A7N2M9H1"/>
<dbReference type="GO" id="GO:0005634">
    <property type="term" value="C:nucleus"/>
    <property type="evidence" value="ECO:0007669"/>
    <property type="project" value="EnsemblPlants"/>
</dbReference>
<dbReference type="OrthoDB" id="760263at2759"/>
<dbReference type="OMA" id="WRIMVID"/>
<dbReference type="GO" id="GO:0009554">
    <property type="term" value="P:megasporogenesis"/>
    <property type="evidence" value="ECO:0007669"/>
    <property type="project" value="EnsemblPlants"/>
</dbReference>
<dbReference type="SUPFAM" id="SSF50978">
    <property type="entry name" value="WD40 repeat-like"/>
    <property type="match status" value="1"/>
</dbReference>
<reference evidence="2 3" key="1">
    <citation type="journal article" date="2016" name="G3 (Bethesda)">
        <title>First Draft Assembly and Annotation of the Genome of a California Endemic Oak Quercus lobata Nee (Fagaceae).</title>
        <authorList>
            <person name="Sork V.L."/>
            <person name="Fitz-Gibbon S.T."/>
            <person name="Puiu D."/>
            <person name="Crepeau M."/>
            <person name="Gugger P.F."/>
            <person name="Sherman R."/>
            <person name="Stevens K."/>
            <person name="Langley C.H."/>
            <person name="Pellegrini M."/>
            <person name="Salzberg S.L."/>
        </authorList>
    </citation>
    <scope>NUCLEOTIDE SEQUENCE [LARGE SCALE GENOMIC DNA]</scope>
    <source>
        <strain evidence="2 3">cv. SW786</strain>
    </source>
</reference>
<dbReference type="GO" id="GO:0046622">
    <property type="term" value="P:positive regulation of organ growth"/>
    <property type="evidence" value="ECO:0007669"/>
    <property type="project" value="EnsemblPlants"/>
</dbReference>
<dbReference type="PANTHER" id="PTHR19855:SF31">
    <property type="entry name" value="TRANSCRIPTIONAL REGULATOR STERILE APETALA"/>
    <property type="match status" value="1"/>
</dbReference>
<evidence type="ECO:0000313" key="3">
    <source>
        <dbReference type="Proteomes" id="UP000594261"/>
    </source>
</evidence>
<evidence type="ECO:0000313" key="2">
    <source>
        <dbReference type="EnsemblPlants" id="QL08p028191:mrna"/>
    </source>
</evidence>
<dbReference type="InterPro" id="IPR015943">
    <property type="entry name" value="WD40/YVTN_repeat-like_dom_sf"/>
</dbReference>
<keyword evidence="3" id="KW-1185">Reference proteome</keyword>
<accession>A0A7N2M9H1</accession>
<evidence type="ECO:0000256" key="1">
    <source>
        <dbReference type="SAM" id="MobiDB-lite"/>
    </source>
</evidence>
<dbReference type="SUPFAM" id="SSF81383">
    <property type="entry name" value="F-box domain"/>
    <property type="match status" value="1"/>
</dbReference>
<dbReference type="InParanoid" id="A0A7N2M9H1"/>
<dbReference type="Proteomes" id="UP000594261">
    <property type="component" value="Chromosome 8"/>
</dbReference>
<dbReference type="KEGG" id="qlo:115955151"/>
<sequence>MSSSSSSSSEDGNGNGGGSTSARRGGNFEGPSTSRQRAVNEVWPEHFVEALAAQVAIDASHSIGRLAAAPALANVFQVCSTWRAVSRWDALWHRLSRRIWGRTQLLHDTWRDEFVYWHRTAQNFLRGRSAHGILAFDDVDNQDGYTCRCMTISDRHLACGFADGAVRVFDLATYTHMVTLRPHERNRLGQFARAVSGIVINDATLAFATLDGDIYVAIINGGGGVIRMAHEGDVVNDGALVDFTGCGSGRWWVGLYAGAPNRAYHIWDSVTEELVYVNGSLTNPESLMGWRLLINEVTEFVGRVRAVTAIISEEEDEDHQLAVAVAVAVACTSSRLIVFDLRNPDVILGEEESNRGFIVTSVDVSNDARYIRVDNHGHASVCRVGTLEEVCRFNIGGGGRSGSQRRVMGCMNLGYALMCAGGVITVWDVEHGRRLYHFRERIGEVNAVVANERYVAAAAATSDRIIHLWDFGADQ</sequence>
<dbReference type="InterPro" id="IPR036322">
    <property type="entry name" value="WD40_repeat_dom_sf"/>
</dbReference>
<evidence type="ECO:0008006" key="4">
    <source>
        <dbReference type="Google" id="ProtNLM"/>
    </source>
</evidence>
<dbReference type="InterPro" id="IPR036047">
    <property type="entry name" value="F-box-like_dom_sf"/>
</dbReference>
<dbReference type="RefSeq" id="XP_030929065.1">
    <property type="nucleotide sequence ID" value="XM_031073205.1"/>
</dbReference>
<reference evidence="2" key="2">
    <citation type="submission" date="2021-01" db="UniProtKB">
        <authorList>
            <consortium name="EnsemblPlants"/>
        </authorList>
    </citation>
    <scope>IDENTIFICATION</scope>
</reference>
<proteinExistence type="predicted"/>
<dbReference type="GeneID" id="115955151"/>
<dbReference type="EMBL" id="LRBV02000008">
    <property type="status" value="NOT_ANNOTATED_CDS"/>
    <property type="molecule type" value="Genomic_DNA"/>
</dbReference>
<name>A0A7N2M9H1_QUELO</name>
<dbReference type="Gramene" id="QL08p028191:mrna">
    <property type="protein sequence ID" value="QL08p028191:mrna"/>
    <property type="gene ID" value="QL08p028191"/>
</dbReference>
<organism evidence="2 3">
    <name type="scientific">Quercus lobata</name>
    <name type="common">Valley oak</name>
    <dbReference type="NCBI Taxonomy" id="97700"/>
    <lineage>
        <taxon>Eukaryota</taxon>
        <taxon>Viridiplantae</taxon>
        <taxon>Streptophyta</taxon>
        <taxon>Embryophyta</taxon>
        <taxon>Tracheophyta</taxon>
        <taxon>Spermatophyta</taxon>
        <taxon>Magnoliopsida</taxon>
        <taxon>eudicotyledons</taxon>
        <taxon>Gunneridae</taxon>
        <taxon>Pentapetalae</taxon>
        <taxon>rosids</taxon>
        <taxon>fabids</taxon>
        <taxon>Fagales</taxon>
        <taxon>Fagaceae</taxon>
        <taxon>Quercus</taxon>
    </lineage>
</organism>
<dbReference type="PANTHER" id="PTHR19855">
    <property type="entry name" value="WD40 REPEAT PROTEIN 12, 37"/>
    <property type="match status" value="1"/>
</dbReference>
<dbReference type="GO" id="GO:0030163">
    <property type="term" value="P:protein catabolic process"/>
    <property type="evidence" value="ECO:0007669"/>
    <property type="project" value="EnsemblPlants"/>
</dbReference>
<dbReference type="Gene3D" id="2.130.10.10">
    <property type="entry name" value="YVTN repeat-like/Quinoprotein amine dehydrogenase"/>
    <property type="match status" value="1"/>
</dbReference>
<dbReference type="PROSITE" id="PS00678">
    <property type="entry name" value="WD_REPEATS_1"/>
    <property type="match status" value="1"/>
</dbReference>